<proteinExistence type="predicted"/>
<dbReference type="EMBL" id="BFEA01000424">
    <property type="protein sequence ID" value="GBG82981.1"/>
    <property type="molecule type" value="Genomic_DNA"/>
</dbReference>
<sequence length="344" mass="42174">MRFQKVSDALMTRGKLSEVERCTIFLSKLPRGKRKVVLRETPLDKFEFTALLKLVMKPEADDYKDSLWRGMLREDYSFYKEYGTDRCPDFNDKPWAERRYLMDWDKSHRSGDNDAVIEEMQEKMKEMARQIANFETKVRTTYRDKPGSPYSLRWDRRNTDRWRSVEDRNPRMLADYRARERDEDERRRKDEEDRRRRNEEDRRRREEDDRRRREDEERRRRDDNIDRDRRRDEYRGGDSYGREDRAEQYLRSPRDQYPRSPRYGDGAEGYWSPGNFNLRDREDSRSRWESDRDRRDGYRSSYERTERDGDRREEPRGQYERGGYPASSGYLKSPNYPRSPGPSN</sequence>
<dbReference type="Gramene" id="GBG82981">
    <property type="protein sequence ID" value="GBG82981"/>
    <property type="gene ID" value="CBR_g36507"/>
</dbReference>
<evidence type="ECO:0000313" key="3">
    <source>
        <dbReference type="Proteomes" id="UP000265515"/>
    </source>
</evidence>
<evidence type="ECO:0000256" key="1">
    <source>
        <dbReference type="SAM" id="MobiDB-lite"/>
    </source>
</evidence>
<protein>
    <submittedName>
        <fullName evidence="2">Uncharacterized protein</fullName>
    </submittedName>
</protein>
<reference evidence="2 3" key="1">
    <citation type="journal article" date="2018" name="Cell">
        <title>The Chara Genome: Secondary Complexity and Implications for Plant Terrestrialization.</title>
        <authorList>
            <person name="Nishiyama T."/>
            <person name="Sakayama H."/>
            <person name="Vries J.D."/>
            <person name="Buschmann H."/>
            <person name="Saint-Marcoux D."/>
            <person name="Ullrich K.K."/>
            <person name="Haas F.B."/>
            <person name="Vanderstraeten L."/>
            <person name="Becker D."/>
            <person name="Lang D."/>
            <person name="Vosolsobe S."/>
            <person name="Rombauts S."/>
            <person name="Wilhelmsson P.K.I."/>
            <person name="Janitza P."/>
            <person name="Kern R."/>
            <person name="Heyl A."/>
            <person name="Rumpler F."/>
            <person name="Villalobos L.I.A.C."/>
            <person name="Clay J.M."/>
            <person name="Skokan R."/>
            <person name="Toyoda A."/>
            <person name="Suzuki Y."/>
            <person name="Kagoshima H."/>
            <person name="Schijlen E."/>
            <person name="Tajeshwar N."/>
            <person name="Catarino B."/>
            <person name="Hetherington A.J."/>
            <person name="Saltykova A."/>
            <person name="Bonnot C."/>
            <person name="Breuninger H."/>
            <person name="Symeonidi A."/>
            <person name="Radhakrishnan G.V."/>
            <person name="Van Nieuwerburgh F."/>
            <person name="Deforce D."/>
            <person name="Chang C."/>
            <person name="Karol K.G."/>
            <person name="Hedrich R."/>
            <person name="Ulvskov P."/>
            <person name="Glockner G."/>
            <person name="Delwiche C.F."/>
            <person name="Petrasek J."/>
            <person name="Van de Peer Y."/>
            <person name="Friml J."/>
            <person name="Beilby M."/>
            <person name="Dolan L."/>
            <person name="Kohara Y."/>
            <person name="Sugano S."/>
            <person name="Fujiyama A."/>
            <person name="Delaux P.-M."/>
            <person name="Quint M."/>
            <person name="TheiBen G."/>
            <person name="Hagemann M."/>
            <person name="Harholt J."/>
            <person name="Dunand C."/>
            <person name="Zachgo S."/>
            <person name="Langdale J."/>
            <person name="Maumus F."/>
            <person name="Straeten D.V.D."/>
            <person name="Gould S.B."/>
            <person name="Rensing S.A."/>
        </authorList>
    </citation>
    <scope>NUCLEOTIDE SEQUENCE [LARGE SCALE GENOMIC DNA]</scope>
    <source>
        <strain evidence="2 3">S276</strain>
    </source>
</reference>
<feature type="compositionally biased region" description="Basic and acidic residues" evidence="1">
    <location>
        <begin position="278"/>
        <end position="319"/>
    </location>
</feature>
<feature type="region of interest" description="Disordered" evidence="1">
    <location>
        <begin position="179"/>
        <end position="344"/>
    </location>
</feature>
<name>A0A388LL56_CHABU</name>
<dbReference type="Proteomes" id="UP000265515">
    <property type="component" value="Unassembled WGS sequence"/>
</dbReference>
<dbReference type="AlphaFoldDB" id="A0A388LL56"/>
<keyword evidence="3" id="KW-1185">Reference proteome</keyword>
<gene>
    <name evidence="2" type="ORF">CBR_g36507</name>
</gene>
<comment type="caution">
    <text evidence="2">The sequence shown here is derived from an EMBL/GenBank/DDBJ whole genome shotgun (WGS) entry which is preliminary data.</text>
</comment>
<feature type="compositionally biased region" description="Basic and acidic residues" evidence="1">
    <location>
        <begin position="179"/>
        <end position="257"/>
    </location>
</feature>
<accession>A0A388LL56</accession>
<dbReference type="STRING" id="69332.A0A388LL56"/>
<organism evidence="2 3">
    <name type="scientific">Chara braunii</name>
    <name type="common">Braun's stonewort</name>
    <dbReference type="NCBI Taxonomy" id="69332"/>
    <lineage>
        <taxon>Eukaryota</taxon>
        <taxon>Viridiplantae</taxon>
        <taxon>Streptophyta</taxon>
        <taxon>Charophyceae</taxon>
        <taxon>Charales</taxon>
        <taxon>Characeae</taxon>
        <taxon>Chara</taxon>
    </lineage>
</organism>
<evidence type="ECO:0000313" key="2">
    <source>
        <dbReference type="EMBL" id="GBG82981.1"/>
    </source>
</evidence>